<dbReference type="InterPro" id="IPR000754">
    <property type="entry name" value="Ribosomal_uS9"/>
</dbReference>
<comment type="similarity">
    <text evidence="1 6">Belongs to the universal ribosomal protein uS9 family.</text>
</comment>
<feature type="compositionally biased region" description="Basic residues" evidence="7">
    <location>
        <begin position="142"/>
        <end position="157"/>
    </location>
</feature>
<dbReference type="SUPFAM" id="SSF54211">
    <property type="entry name" value="Ribosomal protein S5 domain 2-like"/>
    <property type="match status" value="2"/>
</dbReference>
<dbReference type="GO" id="GO:0003735">
    <property type="term" value="F:structural constituent of ribosome"/>
    <property type="evidence" value="ECO:0007669"/>
    <property type="project" value="InterPro"/>
</dbReference>
<gene>
    <name evidence="8" type="ORF">MNEG_5852</name>
</gene>
<proteinExistence type="inferred from homology"/>
<dbReference type="OrthoDB" id="10254627at2759"/>
<feature type="non-terminal residue" evidence="8">
    <location>
        <position position="1"/>
    </location>
</feature>
<dbReference type="PROSITE" id="PS00360">
    <property type="entry name" value="RIBOSOMAL_S9"/>
    <property type="match status" value="1"/>
</dbReference>
<dbReference type="RefSeq" id="XP_013901128.1">
    <property type="nucleotide sequence ID" value="XM_014045674.1"/>
</dbReference>
<evidence type="ECO:0000256" key="3">
    <source>
        <dbReference type="ARBA" id="ARBA00023274"/>
    </source>
</evidence>
<dbReference type="GO" id="GO:0003723">
    <property type="term" value="F:RNA binding"/>
    <property type="evidence" value="ECO:0007669"/>
    <property type="project" value="TreeGrafter"/>
</dbReference>
<dbReference type="PANTHER" id="PTHR21569:SF1">
    <property type="entry name" value="SMALL RIBOSOMAL SUBUNIT PROTEIN US9M"/>
    <property type="match status" value="1"/>
</dbReference>
<dbReference type="AlphaFoldDB" id="A0A0D2L4V2"/>
<sequence length="157" mass="16864">VFIWEGAGRVLVNRQPFDRYFPDVLQRAALLKPLMMTGALGRFNVAIKAGPPGGRGPDGAGRAVLGASTACRAPRRASADRAPVDALCAVHQVDGGGRSGQAQASAHGIARALQNFDPAAYRAQLKRAGALKRDRRMVERKKPGRPKARKAFAWVKR</sequence>
<dbReference type="GeneID" id="25738729"/>
<dbReference type="InterPro" id="IPR020574">
    <property type="entry name" value="Ribosomal_uS9_CS"/>
</dbReference>
<dbReference type="EMBL" id="KK101120">
    <property type="protein sequence ID" value="KIZ02109.1"/>
    <property type="molecule type" value="Genomic_DNA"/>
</dbReference>
<evidence type="ECO:0000313" key="9">
    <source>
        <dbReference type="Proteomes" id="UP000054498"/>
    </source>
</evidence>
<organism evidence="8 9">
    <name type="scientific">Monoraphidium neglectum</name>
    <dbReference type="NCBI Taxonomy" id="145388"/>
    <lineage>
        <taxon>Eukaryota</taxon>
        <taxon>Viridiplantae</taxon>
        <taxon>Chlorophyta</taxon>
        <taxon>core chlorophytes</taxon>
        <taxon>Chlorophyceae</taxon>
        <taxon>CS clade</taxon>
        <taxon>Sphaeropleales</taxon>
        <taxon>Selenastraceae</taxon>
        <taxon>Monoraphidium</taxon>
    </lineage>
</organism>
<evidence type="ECO:0000256" key="4">
    <source>
        <dbReference type="ARBA" id="ARBA00035152"/>
    </source>
</evidence>
<dbReference type="Gene3D" id="3.30.230.10">
    <property type="match status" value="2"/>
</dbReference>
<dbReference type="GO" id="GO:0006412">
    <property type="term" value="P:translation"/>
    <property type="evidence" value="ECO:0007669"/>
    <property type="project" value="InterPro"/>
</dbReference>
<protein>
    <recommendedName>
        <fullName evidence="4">Small ribosomal subunit protein uS9c</fullName>
    </recommendedName>
    <alternativeName>
        <fullName evidence="5">30S ribosomal protein S9, chloroplastic</fullName>
    </alternativeName>
</protein>
<keyword evidence="2 6" id="KW-0689">Ribosomal protein</keyword>
<keyword evidence="3 6" id="KW-0687">Ribonucleoprotein</keyword>
<evidence type="ECO:0000256" key="6">
    <source>
        <dbReference type="RuleBase" id="RU003815"/>
    </source>
</evidence>
<feature type="region of interest" description="Disordered" evidence="7">
    <location>
        <begin position="132"/>
        <end position="157"/>
    </location>
</feature>
<dbReference type="InterPro" id="IPR014721">
    <property type="entry name" value="Ribsml_uS5_D2-typ_fold_subgr"/>
</dbReference>
<dbReference type="PANTHER" id="PTHR21569">
    <property type="entry name" value="RIBOSOMAL PROTEIN S9"/>
    <property type="match status" value="1"/>
</dbReference>
<dbReference type="STRING" id="145388.A0A0D2L4V2"/>
<dbReference type="InterPro" id="IPR020568">
    <property type="entry name" value="Ribosomal_Su5_D2-typ_SF"/>
</dbReference>
<evidence type="ECO:0000256" key="5">
    <source>
        <dbReference type="ARBA" id="ARBA00035437"/>
    </source>
</evidence>
<reference evidence="8 9" key="1">
    <citation type="journal article" date="2013" name="BMC Genomics">
        <title>Reconstruction of the lipid metabolism for the microalga Monoraphidium neglectum from its genome sequence reveals characteristics suitable for biofuel production.</title>
        <authorList>
            <person name="Bogen C."/>
            <person name="Al-Dilaimi A."/>
            <person name="Albersmeier A."/>
            <person name="Wichmann J."/>
            <person name="Grundmann M."/>
            <person name="Rupp O."/>
            <person name="Lauersen K.J."/>
            <person name="Blifernez-Klassen O."/>
            <person name="Kalinowski J."/>
            <person name="Goesmann A."/>
            <person name="Mussgnug J.H."/>
            <person name="Kruse O."/>
        </authorList>
    </citation>
    <scope>NUCLEOTIDE SEQUENCE [LARGE SCALE GENOMIC DNA]</scope>
    <source>
        <strain evidence="8 9">SAG 48.87</strain>
    </source>
</reference>
<accession>A0A0D2L4V2</accession>
<dbReference type="GO" id="GO:0022627">
    <property type="term" value="C:cytosolic small ribosomal subunit"/>
    <property type="evidence" value="ECO:0007669"/>
    <property type="project" value="TreeGrafter"/>
</dbReference>
<name>A0A0D2L4V2_9CHLO</name>
<dbReference type="KEGG" id="mng:MNEG_5852"/>
<evidence type="ECO:0000313" key="8">
    <source>
        <dbReference type="EMBL" id="KIZ02109.1"/>
    </source>
</evidence>
<dbReference type="Pfam" id="PF00380">
    <property type="entry name" value="Ribosomal_S9"/>
    <property type="match status" value="2"/>
</dbReference>
<evidence type="ECO:0000256" key="2">
    <source>
        <dbReference type="ARBA" id="ARBA00022980"/>
    </source>
</evidence>
<evidence type="ECO:0000256" key="1">
    <source>
        <dbReference type="ARBA" id="ARBA00005251"/>
    </source>
</evidence>
<dbReference type="Proteomes" id="UP000054498">
    <property type="component" value="Unassembled WGS sequence"/>
</dbReference>
<evidence type="ECO:0000256" key="7">
    <source>
        <dbReference type="SAM" id="MobiDB-lite"/>
    </source>
</evidence>
<keyword evidence="9" id="KW-1185">Reference proteome</keyword>